<dbReference type="HAMAP" id="MF_01876">
    <property type="entry name" value="PsiMP_glycosidase"/>
    <property type="match status" value="1"/>
</dbReference>
<feature type="active site" description="Proton donor" evidence="6">
    <location>
        <position position="34"/>
    </location>
</feature>
<dbReference type="EMBL" id="AP019377">
    <property type="protein sequence ID" value="BBH93825.1"/>
    <property type="molecule type" value="Genomic_DNA"/>
</dbReference>
<evidence type="ECO:0000256" key="6">
    <source>
        <dbReference type="HAMAP-Rule" id="MF_01876"/>
    </source>
</evidence>
<dbReference type="PANTHER" id="PTHR42909">
    <property type="entry name" value="ZGC:136858"/>
    <property type="match status" value="1"/>
</dbReference>
<keyword evidence="5 6" id="KW-0326">Glycosidase</keyword>
<protein>
    <recommendedName>
        <fullName evidence="6">Pseudouridine-5'-phosphate glycosidase</fullName>
        <shortName evidence="6">PsiMP glycosidase</shortName>
        <ecNumber evidence="6">4.2.1.70</ecNumber>
    </recommendedName>
</protein>
<evidence type="ECO:0000313" key="7">
    <source>
        <dbReference type="EMBL" id="BBH93825.1"/>
    </source>
</evidence>
<keyword evidence="4 6" id="KW-0456">Lyase</keyword>
<feature type="binding site" evidence="6">
    <location>
        <position position="147"/>
    </location>
    <ligand>
        <name>Mn(2+)</name>
        <dbReference type="ChEBI" id="CHEBI:29035"/>
    </ligand>
</feature>
<reference evidence="7" key="1">
    <citation type="submission" date="2018-12" db="EMBL/GenBank/DDBJ databases">
        <title>Novel natural products biosynthetic potential of the class Ktedonobacteria.</title>
        <authorList>
            <person name="Zheng Y."/>
            <person name="Saitou A."/>
            <person name="Wang C.M."/>
            <person name="Toyoda A."/>
            <person name="Minakuchi Y."/>
            <person name="Sekiguchi Y."/>
            <person name="Ueda K."/>
            <person name="Takano H."/>
            <person name="Sakai Y."/>
            <person name="Yokota A."/>
            <person name="Yabe S."/>
        </authorList>
    </citation>
    <scope>NUCLEOTIDE SEQUENCE</scope>
    <source>
        <strain evidence="7">A3-2</strain>
    </source>
</reference>
<sequence>MPSFSTGAAAERYLQLAPTVRAALAEGHPLVALESTVIAHGLPYPTNVETALAMEEAIREAGAVPATIAIRAGRIVVGLDRAAIEELATAQDVLKVSRRDLAFALASQRLGATTVSGTMLCAHLAGLRFFATGGIGGVHRGGESSLDISADLMELSRTPVLVVCAGAKAILDLPRTLEYLETQGVPVLGWQTDEFPAFYTPRSGLRLQQRVDDERQVAAIARAHWECGLSGLLVCAPVPAEAALPAEQVEAAIAEALVKAEAQGIHGAALTPFLLRQVAETTGGASIEANRALLVNNARLAARIARAYAAAAVGEPL</sequence>
<comment type="subunit">
    <text evidence="6">Homotrimer.</text>
</comment>
<keyword evidence="2 6" id="KW-0378">Hydrolase</keyword>
<evidence type="ECO:0000256" key="2">
    <source>
        <dbReference type="ARBA" id="ARBA00022801"/>
    </source>
</evidence>
<keyword evidence="1 6" id="KW-0479">Metal-binding</keyword>
<dbReference type="InterPro" id="IPR007342">
    <property type="entry name" value="PsuG"/>
</dbReference>
<gene>
    <name evidence="6 7" type="primary">psuG</name>
    <name evidence="7" type="ORF">KTA_20240</name>
</gene>
<dbReference type="InterPro" id="IPR022830">
    <property type="entry name" value="Indigdn_synthA-like"/>
</dbReference>
<dbReference type="GO" id="GO:0004730">
    <property type="term" value="F:pseudouridylate synthase activity"/>
    <property type="evidence" value="ECO:0007669"/>
    <property type="project" value="UniProtKB-UniRule"/>
</dbReference>
<dbReference type="GO" id="GO:0046872">
    <property type="term" value="F:metal ion binding"/>
    <property type="evidence" value="ECO:0007669"/>
    <property type="project" value="UniProtKB-KW"/>
</dbReference>
<dbReference type="GO" id="GO:0016798">
    <property type="term" value="F:hydrolase activity, acting on glycosyl bonds"/>
    <property type="evidence" value="ECO:0007669"/>
    <property type="project" value="UniProtKB-KW"/>
</dbReference>
<feature type="binding site" evidence="6">
    <location>
        <begin position="149"/>
        <end position="151"/>
    </location>
    <ligand>
        <name>substrate</name>
    </ligand>
</feature>
<organism evidence="7">
    <name type="scientific">Thermogemmatispora argillosa</name>
    <dbReference type="NCBI Taxonomy" id="2045280"/>
    <lineage>
        <taxon>Bacteria</taxon>
        <taxon>Bacillati</taxon>
        <taxon>Chloroflexota</taxon>
        <taxon>Ktedonobacteria</taxon>
        <taxon>Thermogemmatisporales</taxon>
        <taxon>Thermogemmatisporaceae</taxon>
        <taxon>Thermogemmatispora</taxon>
    </lineage>
</organism>
<comment type="catalytic activity">
    <reaction evidence="6">
        <text>D-ribose 5-phosphate + uracil = psi-UMP + H2O</text>
        <dbReference type="Rhea" id="RHEA:18337"/>
        <dbReference type="ChEBI" id="CHEBI:15377"/>
        <dbReference type="ChEBI" id="CHEBI:17568"/>
        <dbReference type="ChEBI" id="CHEBI:58380"/>
        <dbReference type="ChEBI" id="CHEBI:78346"/>
        <dbReference type="EC" id="4.2.1.70"/>
    </reaction>
</comment>
<proteinExistence type="inferred from homology"/>
<accession>A0A455T5E7</accession>
<evidence type="ECO:0000256" key="4">
    <source>
        <dbReference type="ARBA" id="ARBA00023239"/>
    </source>
</evidence>
<evidence type="ECO:0000256" key="5">
    <source>
        <dbReference type="ARBA" id="ARBA00023295"/>
    </source>
</evidence>
<comment type="function">
    <text evidence="6">Catalyzes the reversible cleavage of pseudouridine 5'-phosphate (PsiMP) to ribose 5-phosphate and uracil. Functions biologically in the cleavage direction, as part of a pseudouridine degradation pathway.</text>
</comment>
<dbReference type="Pfam" id="PF04227">
    <property type="entry name" value="Indigoidine_A"/>
    <property type="match status" value="1"/>
</dbReference>
<comment type="similarity">
    <text evidence="6">Belongs to the pseudouridine-5'-phosphate glycosidase family.</text>
</comment>
<dbReference type="EC" id="4.2.1.70" evidence="6"/>
<name>A0A455T5E7_9CHLR</name>
<feature type="binding site" evidence="6">
    <location>
        <position position="95"/>
    </location>
    <ligand>
        <name>substrate</name>
    </ligand>
</feature>
<dbReference type="GO" id="GO:0005737">
    <property type="term" value="C:cytoplasm"/>
    <property type="evidence" value="ECO:0007669"/>
    <property type="project" value="TreeGrafter"/>
</dbReference>
<feature type="active site" description="Nucleophile" evidence="6">
    <location>
        <position position="168"/>
    </location>
</feature>
<dbReference type="Gene3D" id="3.40.1790.10">
    <property type="entry name" value="Indigoidine synthase domain"/>
    <property type="match status" value="1"/>
</dbReference>
<dbReference type="PANTHER" id="PTHR42909:SF1">
    <property type="entry name" value="CARBOHYDRATE KINASE PFKB DOMAIN-CONTAINING PROTEIN"/>
    <property type="match status" value="1"/>
</dbReference>
<keyword evidence="3 6" id="KW-0464">Manganese</keyword>
<evidence type="ECO:0000256" key="1">
    <source>
        <dbReference type="ARBA" id="ARBA00022723"/>
    </source>
</evidence>
<dbReference type="GO" id="GO:0046113">
    <property type="term" value="P:nucleobase catabolic process"/>
    <property type="evidence" value="ECO:0007669"/>
    <property type="project" value="UniProtKB-UniRule"/>
</dbReference>
<comment type="cofactor">
    <cofactor evidence="6">
        <name>Mn(2+)</name>
        <dbReference type="ChEBI" id="CHEBI:29035"/>
    </cofactor>
    <text evidence="6">Binds 1 Mn(2+) ion per subunit.</text>
</comment>
<dbReference type="AlphaFoldDB" id="A0A455T5E7"/>
<feature type="binding site" evidence="6">
    <location>
        <position position="115"/>
    </location>
    <ligand>
        <name>substrate</name>
    </ligand>
</feature>
<dbReference type="SUPFAM" id="SSF110581">
    <property type="entry name" value="Indigoidine synthase A-like"/>
    <property type="match status" value="1"/>
</dbReference>
<evidence type="ECO:0000256" key="3">
    <source>
        <dbReference type="ARBA" id="ARBA00023211"/>
    </source>
</evidence>